<keyword evidence="2" id="KW-1133">Transmembrane helix</keyword>
<feature type="compositionally biased region" description="Basic and acidic residues" evidence="1">
    <location>
        <begin position="1"/>
        <end position="14"/>
    </location>
</feature>
<evidence type="ECO:0000313" key="3">
    <source>
        <dbReference type="EMBL" id="KAA9131919.1"/>
    </source>
</evidence>
<organism evidence="3 4">
    <name type="scientific">Marinihelvus fidelis</name>
    <dbReference type="NCBI Taxonomy" id="2613842"/>
    <lineage>
        <taxon>Bacteria</taxon>
        <taxon>Pseudomonadati</taxon>
        <taxon>Pseudomonadota</taxon>
        <taxon>Gammaproteobacteria</taxon>
        <taxon>Chromatiales</taxon>
        <taxon>Wenzhouxiangellaceae</taxon>
        <taxon>Marinihelvus</taxon>
    </lineage>
</organism>
<protein>
    <submittedName>
        <fullName evidence="3">Uncharacterized protein</fullName>
    </submittedName>
</protein>
<dbReference type="RefSeq" id="WP_150863709.1">
    <property type="nucleotide sequence ID" value="NZ_VYXP01000004.1"/>
</dbReference>
<keyword evidence="4" id="KW-1185">Reference proteome</keyword>
<gene>
    <name evidence="3" type="ORF">F3N42_07015</name>
</gene>
<feature type="region of interest" description="Disordered" evidence="1">
    <location>
        <begin position="1"/>
        <end position="21"/>
    </location>
</feature>
<evidence type="ECO:0000256" key="1">
    <source>
        <dbReference type="SAM" id="MobiDB-lite"/>
    </source>
</evidence>
<feature type="transmembrane region" description="Helical" evidence="2">
    <location>
        <begin position="54"/>
        <end position="71"/>
    </location>
</feature>
<evidence type="ECO:0000256" key="2">
    <source>
        <dbReference type="SAM" id="Phobius"/>
    </source>
</evidence>
<keyword evidence="2" id="KW-0472">Membrane</keyword>
<evidence type="ECO:0000313" key="4">
    <source>
        <dbReference type="Proteomes" id="UP000325372"/>
    </source>
</evidence>
<comment type="caution">
    <text evidence="3">The sequence shown here is derived from an EMBL/GenBank/DDBJ whole genome shotgun (WGS) entry which is preliminary data.</text>
</comment>
<dbReference type="AlphaFoldDB" id="A0A5N0TF86"/>
<accession>A0A5N0TF86</accession>
<name>A0A5N0TF86_9GAMM</name>
<proteinExistence type="predicted"/>
<keyword evidence="2" id="KW-0812">Transmembrane</keyword>
<reference evidence="3 4" key="1">
    <citation type="submission" date="2019-09" db="EMBL/GenBank/DDBJ databases">
        <title>Wenzhouxiangella sp. Genome sequencing and assembly.</title>
        <authorList>
            <person name="Zhang R."/>
        </authorList>
    </citation>
    <scope>NUCLEOTIDE SEQUENCE [LARGE SCALE GENOMIC DNA]</scope>
    <source>
        <strain evidence="3 4">W260</strain>
    </source>
</reference>
<dbReference type="EMBL" id="VYXP01000004">
    <property type="protein sequence ID" value="KAA9131919.1"/>
    <property type="molecule type" value="Genomic_DNA"/>
</dbReference>
<sequence>MNNHEQDHGTDIPRDPLGLSGLPMLQPGHDDWAQIRAALADDTPATVGQRRRPAMVWAIAASVVVAVGLLVTRMPNAPTPVVDEAAIAASPDAPQTQDLVAMSQLLELRLRQLRANSGALPAQSVLWVTELEDMIARVDGELTMAPESVELWGQRVNLLLDLESIYVHQFEREYGRMASL</sequence>
<dbReference type="Proteomes" id="UP000325372">
    <property type="component" value="Unassembled WGS sequence"/>
</dbReference>